<protein>
    <submittedName>
        <fullName evidence="1">Uncharacterized protein</fullName>
    </submittedName>
</protein>
<organism evidence="1 2">
    <name type="scientific">Araneus ventricosus</name>
    <name type="common">Orbweaver spider</name>
    <name type="synonym">Epeira ventricosa</name>
    <dbReference type="NCBI Taxonomy" id="182803"/>
    <lineage>
        <taxon>Eukaryota</taxon>
        <taxon>Metazoa</taxon>
        <taxon>Ecdysozoa</taxon>
        <taxon>Arthropoda</taxon>
        <taxon>Chelicerata</taxon>
        <taxon>Arachnida</taxon>
        <taxon>Araneae</taxon>
        <taxon>Araneomorphae</taxon>
        <taxon>Entelegynae</taxon>
        <taxon>Araneoidea</taxon>
        <taxon>Araneidae</taxon>
        <taxon>Araneus</taxon>
    </lineage>
</organism>
<keyword evidence="2" id="KW-1185">Reference proteome</keyword>
<comment type="caution">
    <text evidence="1">The sequence shown here is derived from an EMBL/GenBank/DDBJ whole genome shotgun (WGS) entry which is preliminary data.</text>
</comment>
<proteinExistence type="predicted"/>
<evidence type="ECO:0000313" key="1">
    <source>
        <dbReference type="EMBL" id="GBL97158.1"/>
    </source>
</evidence>
<dbReference type="Proteomes" id="UP000499080">
    <property type="component" value="Unassembled WGS sequence"/>
</dbReference>
<sequence length="124" mass="13912">MPDPVFRIAIPSPNLTFVECDHQFGCRDVISSIVAQSRPYIATEKKTPLRSHGNTLVRTKATCLEMLPMVQSVDESSVMKGKYRNYQSPDKNSMKRWYGQLGVKVSLTRSTTSSETNGRPGLFL</sequence>
<name>A0A4Y2BYL7_ARAVE</name>
<reference evidence="1 2" key="1">
    <citation type="journal article" date="2019" name="Sci. Rep.">
        <title>Orb-weaving spider Araneus ventricosus genome elucidates the spidroin gene catalogue.</title>
        <authorList>
            <person name="Kono N."/>
            <person name="Nakamura H."/>
            <person name="Ohtoshi R."/>
            <person name="Moran D.A.P."/>
            <person name="Shinohara A."/>
            <person name="Yoshida Y."/>
            <person name="Fujiwara M."/>
            <person name="Mori M."/>
            <person name="Tomita M."/>
            <person name="Arakawa K."/>
        </authorList>
    </citation>
    <scope>NUCLEOTIDE SEQUENCE [LARGE SCALE GENOMIC DNA]</scope>
</reference>
<dbReference type="EMBL" id="BGPR01000127">
    <property type="protein sequence ID" value="GBL97158.1"/>
    <property type="molecule type" value="Genomic_DNA"/>
</dbReference>
<gene>
    <name evidence="1" type="ORF">AVEN_144601_1</name>
</gene>
<dbReference type="AlphaFoldDB" id="A0A4Y2BYL7"/>
<evidence type="ECO:0000313" key="2">
    <source>
        <dbReference type="Proteomes" id="UP000499080"/>
    </source>
</evidence>
<accession>A0A4Y2BYL7</accession>